<organism evidence="1 2">
    <name type="scientific">Synechococcus sp. (strain ATCC 27144 / PCC 6301 / SAUG 1402/1)</name>
    <name type="common">Anacystis nidulans</name>
    <dbReference type="NCBI Taxonomy" id="269084"/>
    <lineage>
        <taxon>Bacteria</taxon>
        <taxon>Bacillati</taxon>
        <taxon>Cyanobacteriota</taxon>
        <taxon>Cyanophyceae</taxon>
        <taxon>Synechococcales</taxon>
        <taxon>Synechococcaceae</taxon>
        <taxon>Synechococcus</taxon>
    </lineage>
</organism>
<evidence type="ECO:0000313" key="2">
    <source>
        <dbReference type="Proteomes" id="UP000001175"/>
    </source>
</evidence>
<reference evidence="1 2" key="1">
    <citation type="journal article" date="2007" name="Photosyn. Res.">
        <title>Complete nucleotide sequence of the freshwater unicellular cyanobacterium Synechococcus elongatus PCC 6301 chromosome: gene content and organization.</title>
        <authorList>
            <person name="Sugita C."/>
            <person name="Ogata K."/>
            <person name="Shikata M."/>
            <person name="Jikuya H."/>
            <person name="Takano J."/>
            <person name="Furumichi M."/>
            <person name="Kanehisa M."/>
            <person name="Omata T."/>
            <person name="Sugiura M."/>
            <person name="Sugita M."/>
        </authorList>
    </citation>
    <scope>NUCLEOTIDE SEQUENCE [LARGE SCALE GENOMIC DNA]</scope>
    <source>
        <strain evidence="2">ATCC 27144 / PCC 6301 / SAUG 1402/1</strain>
    </source>
</reference>
<dbReference type="GeneID" id="72431234"/>
<dbReference type="KEGG" id="syc:syc1756_d"/>
<dbReference type="Proteomes" id="UP000001175">
    <property type="component" value="Chromosome"/>
</dbReference>
<evidence type="ECO:0000313" key="1">
    <source>
        <dbReference type="EMBL" id="BAD79946.1"/>
    </source>
</evidence>
<evidence type="ECO:0008006" key="3">
    <source>
        <dbReference type="Google" id="ProtNLM"/>
    </source>
</evidence>
<dbReference type="Gene3D" id="2.60.120.10">
    <property type="entry name" value="Jelly Rolls"/>
    <property type="match status" value="2"/>
</dbReference>
<gene>
    <name evidence="1" type="ordered locus">syc1756_d</name>
</gene>
<dbReference type="InterPro" id="IPR011051">
    <property type="entry name" value="RmlC_Cupin_sf"/>
</dbReference>
<name>A0A0H3KAR6_SYNP6</name>
<dbReference type="eggNOG" id="COG3435">
    <property type="taxonomic scope" value="Bacteria"/>
</dbReference>
<dbReference type="InterPro" id="IPR014710">
    <property type="entry name" value="RmlC-like_jellyroll"/>
</dbReference>
<dbReference type="PANTHER" id="PTHR41517">
    <property type="entry name" value="1,2-DIOXYGENASE PROTEIN-RELATED"/>
    <property type="match status" value="1"/>
</dbReference>
<dbReference type="AlphaFoldDB" id="A0A0H3KAR6"/>
<dbReference type="EMBL" id="AP008231">
    <property type="protein sequence ID" value="BAD79946.1"/>
    <property type="molecule type" value="Genomic_DNA"/>
</dbReference>
<protein>
    <recommendedName>
        <fullName evidence="3">Cupin</fullName>
    </recommendedName>
</protein>
<dbReference type="PANTHER" id="PTHR41517:SF1">
    <property type="entry name" value="CUPIN"/>
    <property type="match status" value="1"/>
</dbReference>
<dbReference type="RefSeq" id="WP_011244066.1">
    <property type="nucleotide sequence ID" value="NC_006576.1"/>
</dbReference>
<dbReference type="SUPFAM" id="SSF51182">
    <property type="entry name" value="RmlC-like cupins"/>
    <property type="match status" value="1"/>
</dbReference>
<dbReference type="InterPro" id="IPR047183">
    <property type="entry name" value="GDO-like"/>
</dbReference>
<dbReference type="CDD" id="cd02216">
    <property type="entry name" value="cupin_GDO-like_N"/>
    <property type="match status" value="1"/>
</dbReference>
<dbReference type="GO" id="GO:0051213">
    <property type="term" value="F:dioxygenase activity"/>
    <property type="evidence" value="ECO:0007669"/>
    <property type="project" value="InterPro"/>
</dbReference>
<sequence length="374" mass="41422">MPIGGRRLVHRQQLEGVTLRQRIQAMSDCNRDPVSQITDLSGALVTIVPSLLACVGMVFASNLTDVTAEALLYDYREAANPLGQRLIARVPYQDWGAELHQTPETAIIPLDLSEALGCEGPATSPSLLANFVHILPNQAIETTAIATSQIFYVLRGQGVTRVADQEIAWTEGCCLALPADAIATHYAQTDSAFYWVHDAPLLRYLGVKPDRARFQPTLYRRQDLEATLAAIAADPQSRKANRLSVLLANQNFPQTRTITHTIWAMFGLLPPDVVQAPHRHQSVALDLILDCQPGCYTLVGTQLDERGQIRNPVRVDWRPYSVFVTPPGYWHAHYNESGQEAHLLPIQDAGLHTYLRTLDILFARHNGQISDEAA</sequence>
<accession>A0A0H3KAR6</accession>
<proteinExistence type="predicted"/>